<name>A0ACB8S8P6_9AGAM</name>
<protein>
    <submittedName>
        <fullName evidence="1">Uncharacterized protein</fullName>
    </submittedName>
</protein>
<dbReference type="EMBL" id="MU275846">
    <property type="protein sequence ID" value="KAI0052240.1"/>
    <property type="molecule type" value="Genomic_DNA"/>
</dbReference>
<evidence type="ECO:0000313" key="2">
    <source>
        <dbReference type="Proteomes" id="UP000814033"/>
    </source>
</evidence>
<dbReference type="Proteomes" id="UP000814033">
    <property type="component" value="Unassembled WGS sequence"/>
</dbReference>
<sequence length="555" mass="61326">MLGTLESIGDFTVSGRPTRFDYYSVERDTWITVGLDTPLTVQANGPLLLRLRPSAREILTDLPGLEAELARQKRGRGSLKRPASEIQDTEGHKSRRLADTSVARPSGNAPPPVHQSAPPTPRYSHTKLPPTPVSGPRIPLTIERALSPTPSSSTAAHSLTTITHGNGSGRSWPFAYSVCEIDHGFHVMAEQERKRVRGETVEARYNLAWPDATKYVKTTFRKYFDAYREIPGPVKKAFIERGLSRDASFSDLTAHVKKYSRTVLPNFTAPLELVLEPLYELGDDNDVPASPPALPSLKNVMDDINLEEVSGPMCSFCGAPYPPGFQGSKRLEELYQELVQASPGTRIRLEQSAEYCNQHRFEIEHFPRALASGWPLQPEFDLLAARVVSLKADICGILVNPGENEYFEAEVTAMGENLDAISQFKETFAGYYGKRGHQIIEATLRSMFPFAECMEGKCVPLGWRKVIECVLVREVTIRLIQVDLDVDRAVAKVVLVDSSAFGASQHPEIDGEVAGKSGDGEEGDELRDHVITDDDADYTLPAPYIWNADGSIGEF</sequence>
<proteinExistence type="predicted"/>
<accession>A0ACB8S8P6</accession>
<keyword evidence="2" id="KW-1185">Reference proteome</keyword>
<reference evidence="1" key="1">
    <citation type="submission" date="2021-02" db="EMBL/GenBank/DDBJ databases">
        <authorList>
            <consortium name="DOE Joint Genome Institute"/>
            <person name="Ahrendt S."/>
            <person name="Looney B.P."/>
            <person name="Miyauchi S."/>
            <person name="Morin E."/>
            <person name="Drula E."/>
            <person name="Courty P.E."/>
            <person name="Chicoki N."/>
            <person name="Fauchery L."/>
            <person name="Kohler A."/>
            <person name="Kuo A."/>
            <person name="Labutti K."/>
            <person name="Pangilinan J."/>
            <person name="Lipzen A."/>
            <person name="Riley R."/>
            <person name="Andreopoulos W."/>
            <person name="He G."/>
            <person name="Johnson J."/>
            <person name="Barry K.W."/>
            <person name="Grigoriev I.V."/>
            <person name="Nagy L."/>
            <person name="Hibbett D."/>
            <person name="Henrissat B."/>
            <person name="Matheny P.B."/>
            <person name="Labbe J."/>
            <person name="Martin F."/>
        </authorList>
    </citation>
    <scope>NUCLEOTIDE SEQUENCE</scope>
    <source>
        <strain evidence="1">FP105234-sp</strain>
    </source>
</reference>
<reference evidence="1" key="2">
    <citation type="journal article" date="2022" name="New Phytol.">
        <title>Evolutionary transition to the ectomycorrhizal habit in the genomes of a hyperdiverse lineage of mushroom-forming fungi.</title>
        <authorList>
            <person name="Looney B."/>
            <person name="Miyauchi S."/>
            <person name="Morin E."/>
            <person name="Drula E."/>
            <person name="Courty P.E."/>
            <person name="Kohler A."/>
            <person name="Kuo A."/>
            <person name="LaButti K."/>
            <person name="Pangilinan J."/>
            <person name="Lipzen A."/>
            <person name="Riley R."/>
            <person name="Andreopoulos W."/>
            <person name="He G."/>
            <person name="Johnson J."/>
            <person name="Nolan M."/>
            <person name="Tritt A."/>
            <person name="Barry K.W."/>
            <person name="Grigoriev I.V."/>
            <person name="Nagy L.G."/>
            <person name="Hibbett D."/>
            <person name="Henrissat B."/>
            <person name="Matheny P.B."/>
            <person name="Labbe J."/>
            <person name="Martin F.M."/>
        </authorList>
    </citation>
    <scope>NUCLEOTIDE SEQUENCE</scope>
    <source>
        <strain evidence="1">FP105234-sp</strain>
    </source>
</reference>
<comment type="caution">
    <text evidence="1">The sequence shown here is derived from an EMBL/GenBank/DDBJ whole genome shotgun (WGS) entry which is preliminary data.</text>
</comment>
<gene>
    <name evidence="1" type="ORF">FA95DRAFT_1375840</name>
</gene>
<evidence type="ECO:0000313" key="1">
    <source>
        <dbReference type="EMBL" id="KAI0052240.1"/>
    </source>
</evidence>
<organism evidence="1 2">
    <name type="scientific">Auriscalpium vulgare</name>
    <dbReference type="NCBI Taxonomy" id="40419"/>
    <lineage>
        <taxon>Eukaryota</taxon>
        <taxon>Fungi</taxon>
        <taxon>Dikarya</taxon>
        <taxon>Basidiomycota</taxon>
        <taxon>Agaricomycotina</taxon>
        <taxon>Agaricomycetes</taxon>
        <taxon>Russulales</taxon>
        <taxon>Auriscalpiaceae</taxon>
        <taxon>Auriscalpium</taxon>
    </lineage>
</organism>